<dbReference type="AlphaFoldDB" id="A0A2S2Q6T8"/>
<evidence type="ECO:0000313" key="1">
    <source>
        <dbReference type="EMBL" id="MBY73311.1"/>
    </source>
</evidence>
<proteinExistence type="predicted"/>
<dbReference type="EMBL" id="GGMS01004108">
    <property type="protein sequence ID" value="MBY73311.1"/>
    <property type="molecule type" value="Transcribed_RNA"/>
</dbReference>
<dbReference type="OrthoDB" id="6616163at2759"/>
<accession>A0A2S2Q6T8</accession>
<name>A0A2S2Q6T8_9HEMI</name>
<reference evidence="1" key="1">
    <citation type="submission" date="2018-04" db="EMBL/GenBank/DDBJ databases">
        <title>Transcriptome assembly of Sipha flava.</title>
        <authorList>
            <person name="Scully E.D."/>
            <person name="Geib S.M."/>
            <person name="Palmer N.A."/>
            <person name="Koch K."/>
            <person name="Bradshaw J."/>
            <person name="Heng-Moss T."/>
            <person name="Sarath G."/>
        </authorList>
    </citation>
    <scope>NUCLEOTIDE SEQUENCE</scope>
</reference>
<sequence>MFLFYNQILFSEIVVATDSVWTDLSIHLNGEMTKIALHTFVYKGRHDIKIKLGFPSTSINTSNTDIDLPNEKSSSDTCGSSEEDFPTKRFVFTFSADERKKIKPHEVLYRLNDKNRPLKTCKSYHTLTKNQWSPILAEHFWIHTRLPCCLSFQKANVHPQGSNFVTVIARCSICGSHFKGIVAERPLDSARYFINFNKL</sequence>
<organism evidence="1">
    <name type="scientific">Sipha flava</name>
    <name type="common">yellow sugarcane aphid</name>
    <dbReference type="NCBI Taxonomy" id="143950"/>
    <lineage>
        <taxon>Eukaryota</taxon>
        <taxon>Metazoa</taxon>
        <taxon>Ecdysozoa</taxon>
        <taxon>Arthropoda</taxon>
        <taxon>Hexapoda</taxon>
        <taxon>Insecta</taxon>
        <taxon>Pterygota</taxon>
        <taxon>Neoptera</taxon>
        <taxon>Paraneoptera</taxon>
        <taxon>Hemiptera</taxon>
        <taxon>Sternorrhyncha</taxon>
        <taxon>Aphidomorpha</taxon>
        <taxon>Aphidoidea</taxon>
        <taxon>Aphididae</taxon>
        <taxon>Sipha</taxon>
    </lineage>
</organism>
<evidence type="ECO:0008006" key="2">
    <source>
        <dbReference type="Google" id="ProtNLM"/>
    </source>
</evidence>
<protein>
    <recommendedName>
        <fullName evidence="2">NOF-FB transposable element protein</fullName>
    </recommendedName>
</protein>
<gene>
    <name evidence="1" type="ORF">g.37798</name>
</gene>